<feature type="chain" id="PRO_5021886663" evidence="1">
    <location>
        <begin position="33"/>
        <end position="834"/>
    </location>
</feature>
<dbReference type="Gene3D" id="2.60.120.260">
    <property type="entry name" value="Galactose-binding domain-like"/>
    <property type="match status" value="1"/>
</dbReference>
<dbReference type="EMBL" id="VMHJ01000001">
    <property type="protein sequence ID" value="TSJ86787.1"/>
    <property type="molecule type" value="Genomic_DNA"/>
</dbReference>
<dbReference type="Proteomes" id="UP000317536">
    <property type="component" value="Unassembled WGS sequence"/>
</dbReference>
<reference evidence="2 3" key="1">
    <citation type="submission" date="2019-07" db="EMBL/GenBank/DDBJ databases">
        <title>Bifidobacterium asteroides genomes.</title>
        <authorList>
            <person name="Zheng H."/>
        </authorList>
    </citation>
    <scope>NUCLEOTIDE SEQUENCE [LARGE SCALE GENOMIC DNA]</scope>
    <source>
        <strain evidence="2 3">W8111</strain>
    </source>
</reference>
<protein>
    <submittedName>
        <fullName evidence="2">DUF4855 domain-containing protein</fullName>
    </submittedName>
</protein>
<dbReference type="InterPro" id="IPR032329">
    <property type="entry name" value="DUF4855"/>
</dbReference>
<gene>
    <name evidence="2" type="ORF">FPK29_03790</name>
</gene>
<organism evidence="2 3">
    <name type="scientific">Bifidobacterium asteroides</name>
    <dbReference type="NCBI Taxonomy" id="1684"/>
    <lineage>
        <taxon>Bacteria</taxon>
        <taxon>Bacillati</taxon>
        <taxon>Actinomycetota</taxon>
        <taxon>Actinomycetes</taxon>
        <taxon>Bifidobacteriales</taxon>
        <taxon>Bifidobacteriaceae</taxon>
        <taxon>Bifidobacterium</taxon>
    </lineage>
</organism>
<evidence type="ECO:0000313" key="2">
    <source>
        <dbReference type="EMBL" id="TSJ86787.1"/>
    </source>
</evidence>
<dbReference type="Pfam" id="PF16147">
    <property type="entry name" value="DUF4855"/>
    <property type="match status" value="1"/>
</dbReference>
<feature type="signal peptide" evidence="1">
    <location>
        <begin position="1"/>
        <end position="32"/>
    </location>
</feature>
<comment type="caution">
    <text evidence="2">The sequence shown here is derived from an EMBL/GenBank/DDBJ whole genome shotgun (WGS) entry which is preliminary data.</text>
</comment>
<name>A0A556RD24_9BIFI</name>
<proteinExistence type="predicted"/>
<keyword evidence="1" id="KW-0732">Signal</keyword>
<dbReference type="AlphaFoldDB" id="A0A556RD24"/>
<accession>A0A556RD24</accession>
<evidence type="ECO:0000313" key="3">
    <source>
        <dbReference type="Proteomes" id="UP000317536"/>
    </source>
</evidence>
<sequence>MSGKAYRSFVFSTVVLISVAFCLLVAISPARAQSMSSEQSTGYPKPEAVGFHHAALVYADDQLDERAVLPLFNRVDNTGKLIPRASMFDAAVLLRFTINGKQTDYGATTLSDWQTLINQWFSTGGPIDTFEKAAEQADLAAQNAGTPQQSRRSIIVMMPWMNPSVNSFGQVNGSDRDLSSAQDRQAVAQWFANTVSQRFSQKRYAHLALWGLYRMREDVPPYEQHLIASDAQGVHNSGLKYLFIPYYKGLGWQSWKEYGFDVAVMQPSYAFRSPLDGGEVNASRLQETAVAAQKYGLGVELEFRGCSRLATEQVMAMQYLASGSTYGYQDGVSAAFLGEGFGSCGITTSSNPSQRSVYDALADYVSGKRIPSPDVDIKAVEAKRSVGQSDNQRMYVAREVDLKKFNSIRIDFAEHQQYWQGEVQLQVQTANGGWKQLAWATRPRGDSLADNIQGVVVSFDNTRVNPGKQTIRLILTTAQRSPLSKPPIVRMVGDRSLDPVTQNGLANAYTVVESGKPKPASYPDKTSHMLHDGEISTAGWSSGRNVGWNSNPGKAVINIDLGSVHRVGAVKVYTQGGSDAAVNWPLNPVATFSNTPTLMDSGTGKSPLLASWPFSTPHVIAKHAPVGGESLPTVPGISCLTATEITCTNQDGYIEATGTPVEARYINIGFSTNSWAMLSELQVVDSAGNPIDFSYRLARAPGDLDNYSDDGLRLTDGRYTDDFAWKEISGWPANEAVALRFDAAEPIDVNTISVYTLNAGSYGIVAPTTFAAQVKIAGQWVDVQGRREQTSFGSGGVRLDIADLRYHQVTAVRILLPGDRAGWAWTMISEVKVE</sequence>
<evidence type="ECO:0000256" key="1">
    <source>
        <dbReference type="SAM" id="SignalP"/>
    </source>
</evidence>